<evidence type="ECO:0000313" key="1">
    <source>
        <dbReference type="EMBL" id="PMB43343.1"/>
    </source>
</evidence>
<sequence>MKENHFSRVTALVMGLLMIFSGQALSFSLNPTKVNEDYALDHSNFIIAQEKVSVGVAVAVAVKVLNQAVSVVQTVAQTVPVNIPSKYRDIVLPKLRQAQQSMAKAQVSAQKGDNVQVVTSVSQAVAFMAEAQAGAKGDAGSVQVITQAIAKANQAIAIAQAQTQS</sequence>
<evidence type="ECO:0000313" key="2">
    <source>
        <dbReference type="Proteomes" id="UP000234966"/>
    </source>
</evidence>
<reference evidence="1 2" key="1">
    <citation type="submission" date="2017-07" db="EMBL/GenBank/DDBJ databases">
        <title>Genomes of Fischerella (Mastigocladus) sp. strains.</title>
        <authorList>
            <person name="Miller S.R."/>
        </authorList>
    </citation>
    <scope>NUCLEOTIDE SEQUENCE [LARGE SCALE GENOMIC DNA]</scope>
    <source>
        <strain evidence="1 2">CCMEE 5330</strain>
    </source>
</reference>
<gene>
    <name evidence="1" type="ORF">CEN41_13185</name>
</gene>
<organism evidence="1 2">
    <name type="scientific">Fischerella thermalis CCMEE 5330</name>
    <dbReference type="NCBI Taxonomy" id="2019670"/>
    <lineage>
        <taxon>Bacteria</taxon>
        <taxon>Bacillati</taxon>
        <taxon>Cyanobacteriota</taxon>
        <taxon>Cyanophyceae</taxon>
        <taxon>Nostocales</taxon>
        <taxon>Hapalosiphonaceae</taxon>
        <taxon>Fischerella</taxon>
    </lineage>
</organism>
<comment type="caution">
    <text evidence="1">The sequence shown here is derived from an EMBL/GenBank/DDBJ whole genome shotgun (WGS) entry which is preliminary data.</text>
</comment>
<proteinExistence type="predicted"/>
<dbReference type="Proteomes" id="UP000234966">
    <property type="component" value="Unassembled WGS sequence"/>
</dbReference>
<name>A0A2N6M977_9CYAN</name>
<accession>A0A2N6M977</accession>
<dbReference type="EMBL" id="NMQI01000297">
    <property type="protein sequence ID" value="PMB43343.1"/>
    <property type="molecule type" value="Genomic_DNA"/>
</dbReference>
<dbReference type="AlphaFoldDB" id="A0A2N6M977"/>
<protein>
    <submittedName>
        <fullName evidence="1">Uncharacterized protein</fullName>
    </submittedName>
</protein>